<organism evidence="1 2">
    <name type="scientific">Micromonospora andamanensis</name>
    <dbReference type="NCBI Taxonomy" id="1287068"/>
    <lineage>
        <taxon>Bacteria</taxon>
        <taxon>Bacillati</taxon>
        <taxon>Actinomycetota</taxon>
        <taxon>Actinomycetes</taxon>
        <taxon>Micromonosporales</taxon>
        <taxon>Micromonosporaceae</taxon>
        <taxon>Micromonospora</taxon>
    </lineage>
</organism>
<name>A0ABQ4HQ29_9ACTN</name>
<evidence type="ECO:0000313" key="2">
    <source>
        <dbReference type="Proteomes" id="UP000647017"/>
    </source>
</evidence>
<evidence type="ECO:0000313" key="1">
    <source>
        <dbReference type="EMBL" id="GIJ07758.1"/>
    </source>
</evidence>
<comment type="caution">
    <text evidence="1">The sequence shown here is derived from an EMBL/GenBank/DDBJ whole genome shotgun (WGS) entry which is preliminary data.</text>
</comment>
<keyword evidence="2" id="KW-1185">Reference proteome</keyword>
<reference evidence="1 2" key="1">
    <citation type="submission" date="2021-01" db="EMBL/GenBank/DDBJ databases">
        <title>Whole genome shotgun sequence of Verrucosispora andamanensis NBRC 109075.</title>
        <authorList>
            <person name="Komaki H."/>
            <person name="Tamura T."/>
        </authorList>
    </citation>
    <scope>NUCLEOTIDE SEQUENCE [LARGE SCALE GENOMIC DNA]</scope>
    <source>
        <strain evidence="1 2">NBRC 109075</strain>
    </source>
</reference>
<dbReference type="EMBL" id="BOOZ01000004">
    <property type="protein sequence ID" value="GIJ07758.1"/>
    <property type="molecule type" value="Genomic_DNA"/>
</dbReference>
<gene>
    <name evidence="1" type="ORF">Van01_09720</name>
</gene>
<sequence>MLYTVTAVPVSTTRPAAASHLPSNTIPPELLSTGVNRLAAADPLSIQRDDACGRLKVSRAGQIFGWPARHRRSGIPVSAA</sequence>
<proteinExistence type="predicted"/>
<dbReference type="Proteomes" id="UP000647017">
    <property type="component" value="Unassembled WGS sequence"/>
</dbReference>
<protein>
    <submittedName>
        <fullName evidence="1">Uncharacterized protein</fullName>
    </submittedName>
</protein>
<accession>A0ABQ4HQ29</accession>